<evidence type="ECO:0000313" key="2">
    <source>
        <dbReference type="EMBL" id="KAG0147819.1"/>
    </source>
</evidence>
<evidence type="ECO:0008006" key="4">
    <source>
        <dbReference type="Google" id="ProtNLM"/>
    </source>
</evidence>
<evidence type="ECO:0000313" key="3">
    <source>
        <dbReference type="Proteomes" id="UP000886653"/>
    </source>
</evidence>
<feature type="region of interest" description="Disordered" evidence="1">
    <location>
        <begin position="304"/>
        <end position="330"/>
    </location>
</feature>
<keyword evidence="3" id="KW-1185">Reference proteome</keyword>
<reference evidence="2" key="1">
    <citation type="submission" date="2013-11" db="EMBL/GenBank/DDBJ databases">
        <title>Genome sequence of the fusiform rust pathogen reveals effectors for host alternation and coevolution with pine.</title>
        <authorList>
            <consortium name="DOE Joint Genome Institute"/>
            <person name="Smith K."/>
            <person name="Pendleton A."/>
            <person name="Kubisiak T."/>
            <person name="Anderson C."/>
            <person name="Salamov A."/>
            <person name="Aerts A."/>
            <person name="Riley R."/>
            <person name="Clum A."/>
            <person name="Lindquist E."/>
            <person name="Ence D."/>
            <person name="Campbell M."/>
            <person name="Kronenberg Z."/>
            <person name="Feau N."/>
            <person name="Dhillon B."/>
            <person name="Hamelin R."/>
            <person name="Burleigh J."/>
            <person name="Smith J."/>
            <person name="Yandell M."/>
            <person name="Nelson C."/>
            <person name="Grigoriev I."/>
            <person name="Davis J."/>
        </authorList>
    </citation>
    <scope>NUCLEOTIDE SEQUENCE</scope>
    <source>
        <strain evidence="2">G11</strain>
    </source>
</reference>
<accession>A0A9P6TDJ3</accession>
<feature type="region of interest" description="Disordered" evidence="1">
    <location>
        <begin position="1"/>
        <end position="44"/>
    </location>
</feature>
<dbReference type="EMBL" id="MU167243">
    <property type="protein sequence ID" value="KAG0147819.1"/>
    <property type="molecule type" value="Genomic_DNA"/>
</dbReference>
<feature type="region of interest" description="Disordered" evidence="1">
    <location>
        <begin position="257"/>
        <end position="277"/>
    </location>
</feature>
<evidence type="ECO:0000256" key="1">
    <source>
        <dbReference type="SAM" id="MobiDB-lite"/>
    </source>
</evidence>
<feature type="compositionally biased region" description="Basic and acidic residues" evidence="1">
    <location>
        <begin position="1"/>
        <end position="10"/>
    </location>
</feature>
<dbReference type="OrthoDB" id="2502326at2759"/>
<organism evidence="2 3">
    <name type="scientific">Cronartium quercuum f. sp. fusiforme G11</name>
    <dbReference type="NCBI Taxonomy" id="708437"/>
    <lineage>
        <taxon>Eukaryota</taxon>
        <taxon>Fungi</taxon>
        <taxon>Dikarya</taxon>
        <taxon>Basidiomycota</taxon>
        <taxon>Pucciniomycotina</taxon>
        <taxon>Pucciniomycetes</taxon>
        <taxon>Pucciniales</taxon>
        <taxon>Coleosporiaceae</taxon>
        <taxon>Cronartium</taxon>
    </lineage>
</organism>
<name>A0A9P6TDJ3_9BASI</name>
<feature type="compositionally biased region" description="Polar residues" evidence="1">
    <location>
        <begin position="13"/>
        <end position="23"/>
    </location>
</feature>
<gene>
    <name evidence="2" type="ORF">CROQUDRAFT_714833</name>
</gene>
<comment type="caution">
    <text evidence="2">The sequence shown here is derived from an EMBL/GenBank/DDBJ whole genome shotgun (WGS) entry which is preliminary data.</text>
</comment>
<proteinExistence type="predicted"/>
<dbReference type="Proteomes" id="UP000886653">
    <property type="component" value="Unassembled WGS sequence"/>
</dbReference>
<sequence>MYTKSKENKRLTRSTFLNQPDNSSTRKRSESTDSENVPPPPILPLETHFLITNVPPNSFTLTPTSLVPDTTTTFAHLLCPTPSNESSNESLQPIFRLLKEGELIPTKRSRLELQSDHSPLDTLSHSISRRHRGPEMLEKRMKRREKEKLVHERFKLQAHLCLLKNPSGSDWKTVRALALRRIKDEQSNGLSTTLVEERETEKVDRMRWIMVSEAEQTLKRYEKLLETRKLPKSKPLITHQASSLTPLPTPHKALQLSLSQSPPLPKRGRPPKTILVSDEHLPPKRSIPIPLKIKLYENKPVLVPEPEPQRSSLRVQQPVVPKTENQQTETKTISRIATPALSMRDSLYHSPSLRRTILEEGNRRRVVGRVSYAFGLKVPELTQIKWNSYGLRLESFALSQGLTHSPFKILDSAPKHQEIKLVKEMDEWVEFNPLLNEEKDLVERQDEYGEGSKFFELMDELDSVEEQREQEGEGISLRKLFLHRLKN</sequence>
<protein>
    <recommendedName>
        <fullName evidence="4">Something about silencing protein 4 domain-containing protein</fullName>
    </recommendedName>
</protein>
<dbReference type="AlphaFoldDB" id="A0A9P6TDJ3"/>